<evidence type="ECO:0000313" key="2">
    <source>
        <dbReference type="Proteomes" id="UP000824242"/>
    </source>
</evidence>
<accession>A0A9D1DDW4</accession>
<sequence length="76" mass="8722">MSPIEFKQQNIVFTAPAGMKDKVEQLPAFRGEGQVISCWHLSFWERLKLLFTGRLWFSVIGNAQPPIWLGVDCPFI</sequence>
<comment type="caution">
    <text evidence="1">The sequence shown here is derived from an EMBL/GenBank/DDBJ whole genome shotgun (WGS) entry which is preliminary data.</text>
</comment>
<protein>
    <submittedName>
        <fullName evidence="1">Uncharacterized protein</fullName>
    </submittedName>
</protein>
<evidence type="ECO:0000313" key="1">
    <source>
        <dbReference type="EMBL" id="HIR46725.1"/>
    </source>
</evidence>
<dbReference type="Proteomes" id="UP000824242">
    <property type="component" value="Unassembled WGS sequence"/>
</dbReference>
<reference evidence="1" key="2">
    <citation type="journal article" date="2021" name="PeerJ">
        <title>Extensive microbial diversity within the chicken gut microbiome revealed by metagenomics and culture.</title>
        <authorList>
            <person name="Gilroy R."/>
            <person name="Ravi A."/>
            <person name="Getino M."/>
            <person name="Pursley I."/>
            <person name="Horton D.L."/>
            <person name="Alikhan N.F."/>
            <person name="Baker D."/>
            <person name="Gharbi K."/>
            <person name="Hall N."/>
            <person name="Watson M."/>
            <person name="Adriaenssens E.M."/>
            <person name="Foster-Nyarko E."/>
            <person name="Jarju S."/>
            <person name="Secka A."/>
            <person name="Antonio M."/>
            <person name="Oren A."/>
            <person name="Chaudhuri R.R."/>
            <person name="La Ragione R."/>
            <person name="Hildebrand F."/>
            <person name="Pallen M.J."/>
        </authorList>
    </citation>
    <scope>NUCLEOTIDE SEQUENCE</scope>
    <source>
        <strain evidence="1">ChiSxjej1B13-7958</strain>
    </source>
</reference>
<dbReference type="EMBL" id="DVGZ01000035">
    <property type="protein sequence ID" value="HIR46725.1"/>
    <property type="molecule type" value="Genomic_DNA"/>
</dbReference>
<name>A0A9D1DDW4_9FIRM</name>
<proteinExistence type="predicted"/>
<reference evidence="1" key="1">
    <citation type="submission" date="2020-10" db="EMBL/GenBank/DDBJ databases">
        <authorList>
            <person name="Gilroy R."/>
        </authorList>
    </citation>
    <scope>NUCLEOTIDE SEQUENCE</scope>
    <source>
        <strain evidence="1">ChiSxjej1B13-7958</strain>
    </source>
</reference>
<organism evidence="1 2">
    <name type="scientific">Candidatus Caccousia avicola</name>
    <dbReference type="NCBI Taxonomy" id="2840721"/>
    <lineage>
        <taxon>Bacteria</taxon>
        <taxon>Bacillati</taxon>
        <taxon>Bacillota</taxon>
        <taxon>Clostridia</taxon>
        <taxon>Eubacteriales</taxon>
        <taxon>Oscillospiraceae</taxon>
        <taxon>Oscillospiraceae incertae sedis</taxon>
        <taxon>Candidatus Caccousia</taxon>
    </lineage>
</organism>
<gene>
    <name evidence="1" type="ORF">IAB89_03555</name>
</gene>
<dbReference type="AlphaFoldDB" id="A0A9D1DDW4"/>